<feature type="transmembrane region" description="Helical" evidence="10">
    <location>
        <begin position="32"/>
        <end position="53"/>
    </location>
</feature>
<evidence type="ECO:0000256" key="4">
    <source>
        <dbReference type="ARBA" id="ARBA00022448"/>
    </source>
</evidence>
<dbReference type="Proteomes" id="UP000649739">
    <property type="component" value="Unassembled WGS sequence"/>
</dbReference>
<evidence type="ECO:0000256" key="10">
    <source>
        <dbReference type="RuleBase" id="RU363043"/>
    </source>
</evidence>
<evidence type="ECO:0000256" key="6">
    <source>
        <dbReference type="ARBA" id="ARBA00022592"/>
    </source>
</evidence>
<dbReference type="Gene3D" id="1.10.3720.10">
    <property type="entry name" value="MetI-like"/>
    <property type="match status" value="1"/>
</dbReference>
<feature type="transmembrane region" description="Helical" evidence="10">
    <location>
        <begin position="153"/>
        <end position="170"/>
    </location>
</feature>
<reference evidence="12" key="1">
    <citation type="journal article" date="2014" name="Int. J. Syst. Evol. Microbiol.">
        <title>Complete genome sequence of Corynebacterium casei LMG S-19264T (=DSM 44701T), isolated from a smear-ripened cheese.</title>
        <authorList>
            <consortium name="US DOE Joint Genome Institute (JGI-PGF)"/>
            <person name="Walter F."/>
            <person name="Albersmeier A."/>
            <person name="Kalinowski J."/>
            <person name="Ruckert C."/>
        </authorList>
    </citation>
    <scope>NUCLEOTIDE SEQUENCE</scope>
    <source>
        <strain evidence="12">JCM 3090</strain>
    </source>
</reference>
<feature type="domain" description="ABC transmembrane type-1" evidence="11">
    <location>
        <begin position="84"/>
        <end position="291"/>
    </location>
</feature>
<keyword evidence="5 10" id="KW-1003">Cell membrane</keyword>
<keyword evidence="8 10" id="KW-1133">Transmembrane helix</keyword>
<dbReference type="GO" id="GO:0035435">
    <property type="term" value="P:phosphate ion transmembrane transport"/>
    <property type="evidence" value="ECO:0007669"/>
    <property type="project" value="InterPro"/>
</dbReference>
<evidence type="ECO:0000259" key="11">
    <source>
        <dbReference type="PROSITE" id="PS50928"/>
    </source>
</evidence>
<evidence type="ECO:0000313" key="13">
    <source>
        <dbReference type="Proteomes" id="UP000649739"/>
    </source>
</evidence>
<feature type="transmembrane region" description="Helical" evidence="10">
    <location>
        <begin position="80"/>
        <end position="107"/>
    </location>
</feature>
<dbReference type="Pfam" id="PF00528">
    <property type="entry name" value="BPD_transp_1"/>
    <property type="match status" value="1"/>
</dbReference>
<dbReference type="InterPro" id="IPR005672">
    <property type="entry name" value="Phosphate_PstA"/>
</dbReference>
<organism evidence="12 13">
    <name type="scientific">Pilimelia anulata</name>
    <dbReference type="NCBI Taxonomy" id="53371"/>
    <lineage>
        <taxon>Bacteria</taxon>
        <taxon>Bacillati</taxon>
        <taxon>Actinomycetota</taxon>
        <taxon>Actinomycetes</taxon>
        <taxon>Micromonosporales</taxon>
        <taxon>Micromonosporaceae</taxon>
        <taxon>Pilimelia</taxon>
    </lineage>
</organism>
<dbReference type="SUPFAM" id="SSF161098">
    <property type="entry name" value="MetI-like"/>
    <property type="match status" value="1"/>
</dbReference>
<keyword evidence="13" id="KW-1185">Reference proteome</keyword>
<feature type="transmembrane region" description="Helical" evidence="10">
    <location>
        <begin position="196"/>
        <end position="219"/>
    </location>
</feature>
<dbReference type="PANTHER" id="PTHR42922:SF1">
    <property type="entry name" value="PHOSPHATE TRANSPORT SYSTEM PERMEASE PROTEIN PSTA"/>
    <property type="match status" value="1"/>
</dbReference>
<dbReference type="CDD" id="cd06261">
    <property type="entry name" value="TM_PBP2"/>
    <property type="match status" value="1"/>
</dbReference>
<comment type="function">
    <text evidence="1">Part of the binding-protein-dependent transport system for phosphate; probably responsible for the translocation of the substrate across the membrane.</text>
</comment>
<proteinExistence type="inferred from homology"/>
<dbReference type="InterPro" id="IPR035906">
    <property type="entry name" value="MetI-like_sf"/>
</dbReference>
<dbReference type="PANTHER" id="PTHR42922">
    <property type="entry name" value="PHOSPHATE TRANSPORT SYSTEM PERMEASE PROTEIN PSTA"/>
    <property type="match status" value="1"/>
</dbReference>
<keyword evidence="4" id="KW-0813">Transport</keyword>
<comment type="subcellular location">
    <subcellularLocation>
        <location evidence="2 10">Cell membrane</location>
        <topology evidence="2 10">Multi-pass membrane protein</topology>
    </subcellularLocation>
</comment>
<dbReference type="AlphaFoldDB" id="A0A8J3B5I9"/>
<evidence type="ECO:0000256" key="8">
    <source>
        <dbReference type="ARBA" id="ARBA00022989"/>
    </source>
</evidence>
<feature type="transmembrane region" description="Helical" evidence="10">
    <location>
        <begin position="269"/>
        <end position="290"/>
    </location>
</feature>
<dbReference type="GO" id="GO:0005315">
    <property type="term" value="F:phosphate transmembrane transporter activity"/>
    <property type="evidence" value="ECO:0007669"/>
    <property type="project" value="InterPro"/>
</dbReference>
<evidence type="ECO:0000256" key="5">
    <source>
        <dbReference type="ARBA" id="ARBA00022475"/>
    </source>
</evidence>
<dbReference type="RefSeq" id="WP_189169940.1">
    <property type="nucleotide sequence ID" value="NZ_BMQB01000004.1"/>
</dbReference>
<keyword evidence="7 10" id="KW-0812">Transmembrane</keyword>
<accession>A0A8J3B5I9</accession>
<protein>
    <recommendedName>
        <fullName evidence="10">Phosphate transport system permease protein PstA</fullName>
    </recommendedName>
</protein>
<dbReference type="NCBIfam" id="TIGR00974">
    <property type="entry name" value="3a0107s02c"/>
    <property type="match status" value="1"/>
</dbReference>
<dbReference type="InterPro" id="IPR000515">
    <property type="entry name" value="MetI-like"/>
</dbReference>
<name>A0A8J3B5I9_9ACTN</name>
<evidence type="ECO:0000256" key="3">
    <source>
        <dbReference type="ARBA" id="ARBA00007069"/>
    </source>
</evidence>
<evidence type="ECO:0000313" key="12">
    <source>
        <dbReference type="EMBL" id="GGJ91262.1"/>
    </source>
</evidence>
<comment type="caution">
    <text evidence="12">The sequence shown here is derived from an EMBL/GenBank/DDBJ whole genome shotgun (WGS) entry which is preliminary data.</text>
</comment>
<sequence>MTVAPPRPTPALNLTRRALPAERRVRNQLANAAMYAALALAAIPLALIIYKVVAQGAGAISAEFLTADIPNSPRRTGGGIYPAIIGTLVITGTAALLAIPLGVLGAVYLNEYGRGSALAKLIRSMSDIMTGVPSIVMGLFIYVVLVVPLQQKSGFAGALALACLMLPVVIRSTEEVLRLVPEDLRQASAALGARRWYTTLTVVIPAAISGITSGAMLAIARAAGETAPLIFTIGLTYRSNWSLGGENVALPALIFKNASEPFPAANGRAWGAAITLVAIVLAATVIARLISARFAIKER</sequence>
<dbReference type="GO" id="GO:0005886">
    <property type="term" value="C:plasma membrane"/>
    <property type="evidence" value="ECO:0007669"/>
    <property type="project" value="UniProtKB-SubCell"/>
</dbReference>
<evidence type="ECO:0000256" key="9">
    <source>
        <dbReference type="ARBA" id="ARBA00023136"/>
    </source>
</evidence>
<dbReference type="EMBL" id="BMQB01000004">
    <property type="protein sequence ID" value="GGJ91262.1"/>
    <property type="molecule type" value="Genomic_DNA"/>
</dbReference>
<dbReference type="PROSITE" id="PS50928">
    <property type="entry name" value="ABC_TM1"/>
    <property type="match status" value="1"/>
</dbReference>
<evidence type="ECO:0000256" key="2">
    <source>
        <dbReference type="ARBA" id="ARBA00004651"/>
    </source>
</evidence>
<dbReference type="InterPro" id="IPR051408">
    <property type="entry name" value="Phosphate_transprt_permease"/>
</dbReference>
<evidence type="ECO:0000256" key="7">
    <source>
        <dbReference type="ARBA" id="ARBA00022692"/>
    </source>
</evidence>
<keyword evidence="6" id="KW-0592">Phosphate transport</keyword>
<comment type="similarity">
    <text evidence="3 10">Belongs to the binding-protein-dependent transport system permease family. CysTW subfamily.</text>
</comment>
<feature type="transmembrane region" description="Helical" evidence="10">
    <location>
        <begin position="128"/>
        <end position="147"/>
    </location>
</feature>
<evidence type="ECO:0000256" key="1">
    <source>
        <dbReference type="ARBA" id="ARBA00003510"/>
    </source>
</evidence>
<gene>
    <name evidence="12" type="primary">pstA</name>
    <name evidence="12" type="ORF">GCM10010123_21320</name>
</gene>
<keyword evidence="9 10" id="KW-0472">Membrane</keyword>
<reference evidence="12" key="2">
    <citation type="submission" date="2020-09" db="EMBL/GenBank/DDBJ databases">
        <authorList>
            <person name="Sun Q."/>
            <person name="Ohkuma M."/>
        </authorList>
    </citation>
    <scope>NUCLEOTIDE SEQUENCE</scope>
    <source>
        <strain evidence="12">JCM 3090</strain>
    </source>
</reference>